<dbReference type="InParanoid" id="A0A2H3EAP6"/>
<organism evidence="2 3">
    <name type="scientific">Armillaria gallica</name>
    <name type="common">Bulbous honey fungus</name>
    <name type="synonym">Armillaria bulbosa</name>
    <dbReference type="NCBI Taxonomy" id="47427"/>
    <lineage>
        <taxon>Eukaryota</taxon>
        <taxon>Fungi</taxon>
        <taxon>Dikarya</taxon>
        <taxon>Basidiomycota</taxon>
        <taxon>Agaricomycotina</taxon>
        <taxon>Agaricomycetes</taxon>
        <taxon>Agaricomycetidae</taxon>
        <taxon>Agaricales</taxon>
        <taxon>Marasmiineae</taxon>
        <taxon>Physalacriaceae</taxon>
        <taxon>Armillaria</taxon>
    </lineage>
</organism>
<dbReference type="OMA" id="VHIDWDA"/>
<dbReference type="InterPro" id="IPR032675">
    <property type="entry name" value="LRR_dom_sf"/>
</dbReference>
<proteinExistence type="predicted"/>
<feature type="region of interest" description="Disordered" evidence="1">
    <location>
        <begin position="202"/>
        <end position="221"/>
    </location>
</feature>
<dbReference type="Proteomes" id="UP000217790">
    <property type="component" value="Unassembled WGS sequence"/>
</dbReference>
<feature type="region of interest" description="Disordered" evidence="1">
    <location>
        <begin position="100"/>
        <end position="145"/>
    </location>
</feature>
<evidence type="ECO:0000256" key="1">
    <source>
        <dbReference type="SAM" id="MobiDB-lite"/>
    </source>
</evidence>
<protein>
    <submittedName>
        <fullName evidence="2">Uncharacterized protein</fullName>
    </submittedName>
</protein>
<dbReference type="STRING" id="47427.A0A2H3EAP6"/>
<reference evidence="3" key="1">
    <citation type="journal article" date="2017" name="Nat. Ecol. Evol.">
        <title>Genome expansion and lineage-specific genetic innovations in the forest pathogenic fungi Armillaria.</title>
        <authorList>
            <person name="Sipos G."/>
            <person name="Prasanna A.N."/>
            <person name="Walter M.C."/>
            <person name="O'Connor E."/>
            <person name="Balint B."/>
            <person name="Krizsan K."/>
            <person name="Kiss B."/>
            <person name="Hess J."/>
            <person name="Varga T."/>
            <person name="Slot J."/>
            <person name="Riley R."/>
            <person name="Boka B."/>
            <person name="Rigling D."/>
            <person name="Barry K."/>
            <person name="Lee J."/>
            <person name="Mihaltcheva S."/>
            <person name="LaButti K."/>
            <person name="Lipzen A."/>
            <person name="Waldron R."/>
            <person name="Moloney N.M."/>
            <person name="Sperisen C."/>
            <person name="Kredics L."/>
            <person name="Vagvoelgyi C."/>
            <person name="Patrignani A."/>
            <person name="Fitzpatrick D."/>
            <person name="Nagy I."/>
            <person name="Doyle S."/>
            <person name="Anderson J.B."/>
            <person name="Grigoriev I.V."/>
            <person name="Gueldener U."/>
            <person name="Muensterkoetter M."/>
            <person name="Nagy L.G."/>
        </authorList>
    </citation>
    <scope>NUCLEOTIDE SEQUENCE [LARGE SCALE GENOMIC DNA]</scope>
    <source>
        <strain evidence="3">Ar21-2</strain>
    </source>
</reference>
<dbReference type="OrthoDB" id="3341212at2759"/>
<sequence>MGPINPHKKQFEQDLGAGVAKYMRENPGMTPKDAMERVTSSMLANNPFVPPQGCPVNDLPNELLAHIFYLGMKMQEENEQEGEYDEDDEFQDGIDLMEEWESESEDGDVKMGSPQKGKGKRKRSEEPTETDEEDEEDSEEDTPELPFQVLVSHVCRRWREAALEEPSLWTTLGFTYYTPIEKSKAWIERSKSLPLDIAIDCTTPDGWEGSEGDDDDDEDKDDAMFDVQHSSSVQVVVDASNLVSPPCLSTDDLAAIFDLLLPHVERWRLLEVAVSEYESIHAVMKRLAVCTGAPILEALQLYHYEDCEDYDVFRPSELKEPLLLFQGNIPNLKDLALWGVHIDWDASLSFLKNLRDVELAYHANDVRPSLETFARFVHASPELHTLSLCLSGPAEPSDQWGTDLISIPSLHDLVLAHHEPEYIQNLLPILSIPNVQHLALDFDSADYTEFVKVLLQPQAGQKKSLLEGLEHLKIGGLPCDSQRQAALLSQLGNLRSININAFGEEEEQLFDVLLDSACGAKASGQKVLCPNLHTVTTTGISGKKMRSFVEARKRVDAPISKVLMSERDDVEEKDEKWLSGHLEEFDFFEPSDSEEELEELIEIDDDDIDIDD</sequence>
<dbReference type="EMBL" id="KZ293649">
    <property type="protein sequence ID" value="PBK97653.1"/>
    <property type="molecule type" value="Genomic_DNA"/>
</dbReference>
<dbReference type="SUPFAM" id="SSF52047">
    <property type="entry name" value="RNI-like"/>
    <property type="match status" value="1"/>
</dbReference>
<accession>A0A2H3EAP6</accession>
<dbReference type="AlphaFoldDB" id="A0A2H3EAP6"/>
<gene>
    <name evidence="2" type="ORF">ARMGADRAFT_1009616</name>
</gene>
<feature type="compositionally biased region" description="Acidic residues" evidence="1">
    <location>
        <begin position="127"/>
        <end position="143"/>
    </location>
</feature>
<dbReference type="Gene3D" id="1.20.1280.50">
    <property type="match status" value="1"/>
</dbReference>
<feature type="compositionally biased region" description="Acidic residues" evidence="1">
    <location>
        <begin position="208"/>
        <end position="221"/>
    </location>
</feature>
<name>A0A2H3EAP6_ARMGA</name>
<keyword evidence="3" id="KW-1185">Reference proteome</keyword>
<evidence type="ECO:0000313" key="3">
    <source>
        <dbReference type="Proteomes" id="UP000217790"/>
    </source>
</evidence>
<dbReference type="Gene3D" id="3.80.10.10">
    <property type="entry name" value="Ribonuclease Inhibitor"/>
    <property type="match status" value="1"/>
</dbReference>
<evidence type="ECO:0000313" key="2">
    <source>
        <dbReference type="EMBL" id="PBK97653.1"/>
    </source>
</evidence>